<dbReference type="eggNOG" id="ENOG503321C">
    <property type="taxonomic scope" value="Bacteria"/>
</dbReference>
<reference evidence="2 3" key="1">
    <citation type="submission" date="2012-06" db="EMBL/GenBank/DDBJ databases">
        <title>Finished chromosome of genome of Crinalium epipsammum PCC 9333.</title>
        <authorList>
            <consortium name="US DOE Joint Genome Institute"/>
            <person name="Gugger M."/>
            <person name="Coursin T."/>
            <person name="Rippka R."/>
            <person name="Tandeau De Marsac N."/>
            <person name="Huntemann M."/>
            <person name="Wei C.-L."/>
            <person name="Han J."/>
            <person name="Detter J.C."/>
            <person name="Han C."/>
            <person name="Tapia R."/>
            <person name="Davenport K."/>
            <person name="Daligault H."/>
            <person name="Erkkila T."/>
            <person name="Gu W."/>
            <person name="Munk A.C.C."/>
            <person name="Teshima H."/>
            <person name="Xu Y."/>
            <person name="Chain P."/>
            <person name="Chen A."/>
            <person name="Krypides N."/>
            <person name="Mavromatis K."/>
            <person name="Markowitz V."/>
            <person name="Szeto E."/>
            <person name="Ivanova N."/>
            <person name="Mikhailova N."/>
            <person name="Ovchinnikova G."/>
            <person name="Pagani I."/>
            <person name="Pati A."/>
            <person name="Goodwin L."/>
            <person name="Peters L."/>
            <person name="Pitluck S."/>
            <person name="Woyke T."/>
            <person name="Kerfeld C."/>
        </authorList>
    </citation>
    <scope>NUCLEOTIDE SEQUENCE [LARGE SCALE GENOMIC DNA]</scope>
    <source>
        <strain evidence="2 3">PCC 9333</strain>
    </source>
</reference>
<sequence length="114" mass="12943">MALIPEDIITTVLELQRRLLAIIHQATATGFTIFQNYGETETTLIALEDFDNIREKAYTYYSRFNTLLGRIAESQPIADRAILELLNRSIAEAQAIIDAAEASIREEKRNFNLP</sequence>
<dbReference type="STRING" id="1173022.Cri9333_2405"/>
<dbReference type="KEGG" id="cep:Cri9333_2405"/>
<keyword evidence="1" id="KW-0175">Coiled coil</keyword>
<dbReference type="RefSeq" id="WP_015203386.1">
    <property type="nucleotide sequence ID" value="NC_019753.1"/>
</dbReference>
<dbReference type="AlphaFoldDB" id="K9W0J9"/>
<dbReference type="HOGENOM" id="CLU_145926_0_0_3"/>
<proteinExistence type="predicted"/>
<gene>
    <name evidence="2" type="ORF">Cri9333_2405</name>
</gene>
<evidence type="ECO:0000256" key="1">
    <source>
        <dbReference type="SAM" id="Coils"/>
    </source>
</evidence>
<name>K9W0J9_9CYAN</name>
<dbReference type="OrthoDB" id="573315at2"/>
<dbReference type="Proteomes" id="UP000010472">
    <property type="component" value="Chromosome"/>
</dbReference>
<evidence type="ECO:0000313" key="2">
    <source>
        <dbReference type="EMBL" id="AFZ13272.1"/>
    </source>
</evidence>
<keyword evidence="3" id="KW-1185">Reference proteome</keyword>
<evidence type="ECO:0000313" key="3">
    <source>
        <dbReference type="Proteomes" id="UP000010472"/>
    </source>
</evidence>
<dbReference type="EMBL" id="CP003620">
    <property type="protein sequence ID" value="AFZ13272.1"/>
    <property type="molecule type" value="Genomic_DNA"/>
</dbReference>
<feature type="coiled-coil region" evidence="1">
    <location>
        <begin position="83"/>
        <end position="110"/>
    </location>
</feature>
<organism evidence="2 3">
    <name type="scientific">Crinalium epipsammum PCC 9333</name>
    <dbReference type="NCBI Taxonomy" id="1173022"/>
    <lineage>
        <taxon>Bacteria</taxon>
        <taxon>Bacillati</taxon>
        <taxon>Cyanobacteriota</taxon>
        <taxon>Cyanophyceae</taxon>
        <taxon>Gomontiellales</taxon>
        <taxon>Gomontiellaceae</taxon>
        <taxon>Crinalium</taxon>
    </lineage>
</organism>
<accession>K9W0J9</accession>
<protein>
    <submittedName>
        <fullName evidence="2">Uncharacterized protein</fullName>
    </submittedName>
</protein>